<gene>
    <name evidence="1" type="ORF">C8N45_103124</name>
</gene>
<dbReference type="Gene3D" id="3.30.1360.120">
    <property type="entry name" value="Probable tRNA modification gtpase trme, domain 1"/>
    <property type="match status" value="1"/>
</dbReference>
<proteinExistence type="predicted"/>
<dbReference type="SUPFAM" id="SSF103025">
    <property type="entry name" value="Folate-binding domain"/>
    <property type="match status" value="1"/>
</dbReference>
<comment type="caution">
    <text evidence="1">The sequence shown here is derived from an EMBL/GenBank/DDBJ whole genome shotgun (WGS) entry which is preliminary data.</text>
</comment>
<dbReference type="AlphaFoldDB" id="A0A2T6KJX2"/>
<dbReference type="EMBL" id="QBUD01000003">
    <property type="protein sequence ID" value="PUB16270.1"/>
    <property type="molecule type" value="Genomic_DNA"/>
</dbReference>
<dbReference type="Proteomes" id="UP000244523">
    <property type="component" value="Unassembled WGS sequence"/>
</dbReference>
<accession>A0A2T6KJX2</accession>
<dbReference type="RefSeq" id="WP_168769437.1">
    <property type="nucleotide sequence ID" value="NZ_QBUD01000003.1"/>
</dbReference>
<protein>
    <submittedName>
        <fullName evidence="1">Sarcosine oxidase gamma subunit</fullName>
    </submittedName>
</protein>
<name>A0A2T6KJX2_9RHOB</name>
<evidence type="ECO:0000313" key="1">
    <source>
        <dbReference type="EMBL" id="PUB16270.1"/>
    </source>
</evidence>
<sequence>MRNDTAKWPAPAVGPRGQVQAQGITLDQITLPRQVLISGPRDAAMALAGTTQATGWPDVAMGDHYALSLRRDRILMVGGQIDSFGWRADVGLATSDIGTGYTVFSLQGPRAEKVLRTGTELSEKIPSASCLRLWNGYDILLYRHTATDRYLLHVGSALAEGLWDMLNRQIRMVSA</sequence>
<reference evidence="1 2" key="1">
    <citation type="submission" date="2018-04" db="EMBL/GenBank/DDBJ databases">
        <title>Genomic Encyclopedia of Archaeal and Bacterial Type Strains, Phase II (KMG-II): from individual species to whole genera.</title>
        <authorList>
            <person name="Goeker M."/>
        </authorList>
    </citation>
    <scope>NUCLEOTIDE SEQUENCE [LARGE SCALE GENOMIC DNA]</scope>
    <source>
        <strain evidence="1 2">DSM 29955</strain>
    </source>
</reference>
<dbReference type="InterPro" id="IPR027266">
    <property type="entry name" value="TrmE/GcvT-like"/>
</dbReference>
<keyword evidence="2" id="KW-1185">Reference proteome</keyword>
<organism evidence="1 2">
    <name type="scientific">Yoonia sediminilitoris</name>
    <dbReference type="NCBI Taxonomy" id="1286148"/>
    <lineage>
        <taxon>Bacteria</taxon>
        <taxon>Pseudomonadati</taxon>
        <taxon>Pseudomonadota</taxon>
        <taxon>Alphaproteobacteria</taxon>
        <taxon>Rhodobacterales</taxon>
        <taxon>Paracoccaceae</taxon>
        <taxon>Yoonia</taxon>
    </lineage>
</organism>
<evidence type="ECO:0000313" key="2">
    <source>
        <dbReference type="Proteomes" id="UP000244523"/>
    </source>
</evidence>